<dbReference type="Proteomes" id="UP000011096">
    <property type="component" value="Unassembled WGS sequence"/>
</dbReference>
<dbReference type="Pfam" id="PF12311">
    <property type="entry name" value="DUF3632"/>
    <property type="match status" value="1"/>
</dbReference>
<accession>A0A7J6JH77</accession>
<sequence>MLSRCFWAGAFEIGLSQGPQMETPVKLQLEDPGAPDYAGEVIDILNPAIASSNPSSRKEAALAIDALCKRECTAAGSAGGFLWWFWDLVHDLSRQLPYDSEEQDRLAAVIRSLTDLPPRKVSLGEEWGGGDASTVELWTNLPMFGNTFREKLDDDDSAASSEDLKKSRRVNLDAYAARVAGLCQLPFEVYAIWALVGALEDTTADNTGPALQNQREMKAIAHNLMSAAVWIIHAGHLLYGRDEQISGATAGPLWRQGHKLKGTDGLNPERWQLWKETFAVFRDADGLDTESRRVAGEAYAMMEKLENESP</sequence>
<dbReference type="GeneID" id="43616060"/>
<dbReference type="PANTHER" id="PTHR38797:SF4">
    <property type="entry name" value="NUCLEAR PORE COMPLEX PROTEIN NUP85"/>
    <property type="match status" value="1"/>
</dbReference>
<reference evidence="1 2" key="1">
    <citation type="submission" date="2012-08" db="EMBL/GenBank/DDBJ databases">
        <authorList>
            <person name="Gan P.H.P."/>
            <person name="Ikeda K."/>
            <person name="Irieda H."/>
            <person name="Narusaka M."/>
            <person name="O'Connell R.J."/>
            <person name="Narusaka Y."/>
            <person name="Takano Y."/>
            <person name="Kubo Y."/>
            <person name="Shirasu K."/>
        </authorList>
    </citation>
    <scope>NUCLEOTIDE SEQUENCE [LARGE SCALE GENOMIC DNA]</scope>
    <source>
        <strain evidence="1 2">Nara gc5</strain>
    </source>
</reference>
<organism evidence="1 2">
    <name type="scientific">Colletotrichum fructicola (strain Nara gc5)</name>
    <name type="common">Anthracnose fungus</name>
    <name type="synonym">Colletotrichum gloeosporioides (strain Nara gc5)</name>
    <dbReference type="NCBI Taxonomy" id="1213859"/>
    <lineage>
        <taxon>Eukaryota</taxon>
        <taxon>Fungi</taxon>
        <taxon>Dikarya</taxon>
        <taxon>Ascomycota</taxon>
        <taxon>Pezizomycotina</taxon>
        <taxon>Sordariomycetes</taxon>
        <taxon>Hypocreomycetidae</taxon>
        <taxon>Glomerellales</taxon>
        <taxon>Glomerellaceae</taxon>
        <taxon>Colletotrichum</taxon>
        <taxon>Colletotrichum gloeosporioides species complex</taxon>
    </lineage>
</organism>
<gene>
    <name evidence="1" type="ORF">CGGC5_v003067</name>
</gene>
<keyword evidence="2" id="KW-1185">Reference proteome</keyword>
<reference evidence="1 2" key="2">
    <citation type="submission" date="2020-04" db="EMBL/GenBank/DDBJ databases">
        <title>Genome sequencing and assembly of multiple isolates from the Colletotrichum gloeosporioides species complex.</title>
        <authorList>
            <person name="Gan P."/>
            <person name="Shirasu K."/>
        </authorList>
    </citation>
    <scope>NUCLEOTIDE SEQUENCE [LARGE SCALE GENOMIC DNA]</scope>
    <source>
        <strain evidence="1 2">Nara gc5</strain>
    </source>
</reference>
<dbReference type="InParanoid" id="A0A7J6JH77"/>
<dbReference type="InterPro" id="IPR053204">
    <property type="entry name" value="Oxopyrrolidines_Biosynth-assoc"/>
</dbReference>
<evidence type="ECO:0000313" key="2">
    <source>
        <dbReference type="Proteomes" id="UP000011096"/>
    </source>
</evidence>
<comment type="caution">
    <text evidence="1">The sequence shown here is derived from an EMBL/GenBank/DDBJ whole genome shotgun (WGS) entry which is preliminary data.</text>
</comment>
<dbReference type="EMBL" id="ANPB02000002">
    <property type="protein sequence ID" value="KAF4488925.1"/>
    <property type="molecule type" value="Genomic_DNA"/>
</dbReference>
<evidence type="ECO:0000313" key="1">
    <source>
        <dbReference type="EMBL" id="KAF4488925.1"/>
    </source>
</evidence>
<name>A0A7J6JH77_COLFN</name>
<dbReference type="InterPro" id="IPR022085">
    <property type="entry name" value="OpdG"/>
</dbReference>
<dbReference type="PANTHER" id="PTHR38797">
    <property type="entry name" value="NUCLEAR PORE COMPLEX PROTEIN NUP85-RELATED"/>
    <property type="match status" value="1"/>
</dbReference>
<proteinExistence type="predicted"/>
<dbReference type="AlphaFoldDB" id="A0A7J6JH77"/>
<dbReference type="RefSeq" id="XP_031888917.2">
    <property type="nucleotide sequence ID" value="XM_032032008.2"/>
</dbReference>
<protein>
    <submittedName>
        <fullName evidence="1">Uncharacterized protein</fullName>
    </submittedName>
</protein>
<dbReference type="OrthoDB" id="3350591at2759"/>